<evidence type="ECO:0000313" key="3">
    <source>
        <dbReference type="Proteomes" id="UP000284706"/>
    </source>
</evidence>
<evidence type="ECO:0000313" key="2">
    <source>
        <dbReference type="EMBL" id="PPQ97807.1"/>
    </source>
</evidence>
<sequence>MGNNISAYNMHVHAFDAIWTDALCNHPYDIAFLRTVMGIDSRHRDIAQKALEIRIRRAVLRFIPYPHISSFMLALRMHKGMIGGSVAQEIIMPAYFIDHPPRDLNLFVARKTVRRWRSVLSNMGFHVSEGKMESRLRAEAKQVLQANMPGSEPSITITISKTSSPIAPILASRYTSQFNFVTPCAIYTVFPSLTLRGITFDLSAIKCCPSKLMSKRGIHVANKWALWPICEEFCPLREGEVSLNKRVAGIPWTPVPLTPPEIVFGNWCPNPWCPRQKALCARLLPPEITLANVAHVQKRPRFEVKWLINLIIFLLALGWAYRDVSH</sequence>
<dbReference type="AlphaFoldDB" id="A0A409Y462"/>
<proteinExistence type="predicted"/>
<protein>
    <submittedName>
        <fullName evidence="2">Uncharacterized protein</fullName>
    </submittedName>
</protein>
<reference evidence="2 3" key="1">
    <citation type="journal article" date="2018" name="Evol. Lett.">
        <title>Horizontal gene cluster transfer increased hallucinogenic mushroom diversity.</title>
        <authorList>
            <person name="Reynolds H.T."/>
            <person name="Vijayakumar V."/>
            <person name="Gluck-Thaler E."/>
            <person name="Korotkin H.B."/>
            <person name="Matheny P.B."/>
            <person name="Slot J.C."/>
        </authorList>
    </citation>
    <scope>NUCLEOTIDE SEQUENCE [LARGE SCALE GENOMIC DNA]</scope>
    <source>
        <strain evidence="2 3">SRW20</strain>
    </source>
</reference>
<dbReference type="InParanoid" id="A0A409Y462"/>
<keyword evidence="3" id="KW-1185">Reference proteome</keyword>
<dbReference type="Proteomes" id="UP000284706">
    <property type="component" value="Unassembled WGS sequence"/>
</dbReference>
<evidence type="ECO:0000256" key="1">
    <source>
        <dbReference type="SAM" id="Phobius"/>
    </source>
</evidence>
<name>A0A409Y462_9AGAR</name>
<feature type="transmembrane region" description="Helical" evidence="1">
    <location>
        <begin position="304"/>
        <end position="321"/>
    </location>
</feature>
<comment type="caution">
    <text evidence="2">The sequence shown here is derived from an EMBL/GenBank/DDBJ whole genome shotgun (WGS) entry which is preliminary data.</text>
</comment>
<keyword evidence="1" id="KW-0812">Transmembrane</keyword>
<accession>A0A409Y462</accession>
<gene>
    <name evidence="2" type="ORF">CVT26_012851</name>
</gene>
<keyword evidence="1" id="KW-1133">Transmembrane helix</keyword>
<dbReference type="OrthoDB" id="3030934at2759"/>
<dbReference type="EMBL" id="NHYE01001190">
    <property type="protein sequence ID" value="PPQ97807.1"/>
    <property type="molecule type" value="Genomic_DNA"/>
</dbReference>
<keyword evidence="1" id="KW-0472">Membrane</keyword>
<organism evidence="2 3">
    <name type="scientific">Gymnopilus dilepis</name>
    <dbReference type="NCBI Taxonomy" id="231916"/>
    <lineage>
        <taxon>Eukaryota</taxon>
        <taxon>Fungi</taxon>
        <taxon>Dikarya</taxon>
        <taxon>Basidiomycota</taxon>
        <taxon>Agaricomycotina</taxon>
        <taxon>Agaricomycetes</taxon>
        <taxon>Agaricomycetidae</taxon>
        <taxon>Agaricales</taxon>
        <taxon>Agaricineae</taxon>
        <taxon>Hymenogastraceae</taxon>
        <taxon>Gymnopilus</taxon>
    </lineage>
</organism>